<dbReference type="AlphaFoldDB" id="Q2GF52"/>
<dbReference type="KEGG" id="ech:ECH_1147"/>
<evidence type="ECO:0000313" key="2">
    <source>
        <dbReference type="Proteomes" id="UP000008320"/>
    </source>
</evidence>
<keyword evidence="2" id="KW-1185">Reference proteome</keyword>
<name>Q2GF52_EHRCR</name>
<dbReference type="Proteomes" id="UP000008320">
    <property type="component" value="Chromosome"/>
</dbReference>
<proteinExistence type="predicted"/>
<protein>
    <submittedName>
        <fullName evidence="1">Uncharacterized protein</fullName>
    </submittedName>
</protein>
<accession>Q2GF52</accession>
<evidence type="ECO:0000313" key="1">
    <source>
        <dbReference type="EMBL" id="ABD45427.1"/>
    </source>
</evidence>
<reference evidence="1 2" key="1">
    <citation type="journal article" date="2006" name="PLoS Genet.">
        <title>Comparative genomics of emerging human ehrlichiosis agents.</title>
        <authorList>
            <person name="Dunning Hotopp J.C."/>
            <person name="Lin M."/>
            <person name="Madupu R."/>
            <person name="Crabtree J."/>
            <person name="Angiuoli S.V."/>
            <person name="Eisen J.A."/>
            <person name="Seshadri R."/>
            <person name="Ren Q."/>
            <person name="Wu M."/>
            <person name="Utterback T.R."/>
            <person name="Smith S."/>
            <person name="Lewis M."/>
            <person name="Khouri H."/>
            <person name="Zhang C."/>
            <person name="Niu H."/>
            <person name="Lin Q."/>
            <person name="Ohashi N."/>
            <person name="Zhi N."/>
            <person name="Nelson W."/>
            <person name="Brinkac L.M."/>
            <person name="Dodson R.J."/>
            <person name="Rosovitz M.J."/>
            <person name="Sundaram J."/>
            <person name="Daugherty S.C."/>
            <person name="Davidsen T."/>
            <person name="Durkin A.S."/>
            <person name="Gwinn M."/>
            <person name="Haft D.H."/>
            <person name="Selengut J.D."/>
            <person name="Sullivan S.A."/>
            <person name="Zafar N."/>
            <person name="Zhou L."/>
            <person name="Benahmed F."/>
            <person name="Forberger H."/>
            <person name="Halpin R."/>
            <person name="Mulligan S."/>
            <person name="Robinson J."/>
            <person name="White O."/>
            <person name="Rikihisa Y."/>
            <person name="Tettelin H."/>
        </authorList>
    </citation>
    <scope>NUCLEOTIDE SEQUENCE [LARGE SCALE GENOMIC DNA]</scope>
    <source>
        <strain evidence="2">ATCC CRL-10679 / Arkansas</strain>
    </source>
</reference>
<organism evidence="1 2">
    <name type="scientific">Ehrlichia chaffeensis (strain ATCC CRL-10679 / Arkansas)</name>
    <dbReference type="NCBI Taxonomy" id="205920"/>
    <lineage>
        <taxon>Bacteria</taxon>
        <taxon>Pseudomonadati</taxon>
        <taxon>Pseudomonadota</taxon>
        <taxon>Alphaproteobacteria</taxon>
        <taxon>Rickettsiales</taxon>
        <taxon>Anaplasmataceae</taxon>
        <taxon>Ehrlichia</taxon>
    </lineage>
</organism>
<dbReference type="HOGENOM" id="CLU_1978030_0_0_5"/>
<gene>
    <name evidence="1" type="ordered locus">ECH_1147</name>
</gene>
<dbReference type="EMBL" id="CP000236">
    <property type="protein sequence ID" value="ABD45427.1"/>
    <property type="molecule type" value="Genomic_DNA"/>
</dbReference>
<sequence>MLGKTMNDLDLYNETNISTETADYSHLPTSHLMNALNHDCVSRFEVKLSPTSVDNEYSVEFTFEQYKNNAEQDLLKLIVGEFGVNFDPEHHKLSLIDGDTSVILEEDMINSCLSCIKVVQKDHSAE</sequence>